<comment type="similarity">
    <text evidence="2">Belongs to the chromate ion transporter (CHR) (TC 2.A.51) family.</text>
</comment>
<reference evidence="8" key="1">
    <citation type="submission" date="2020-10" db="EMBL/GenBank/DDBJ databases">
        <authorList>
            <person name="Gilroy R."/>
        </authorList>
    </citation>
    <scope>NUCLEOTIDE SEQUENCE</scope>
    <source>
        <strain evidence="8">ChiHcec3-11533</strain>
    </source>
</reference>
<dbReference type="PANTHER" id="PTHR43663">
    <property type="entry name" value="CHROMATE TRANSPORT PROTEIN-RELATED"/>
    <property type="match status" value="1"/>
</dbReference>
<accession>A0A9D1LAH5</accession>
<gene>
    <name evidence="8" type="ORF">IAB02_02370</name>
</gene>
<dbReference type="InterPro" id="IPR052518">
    <property type="entry name" value="CHR_Transporter"/>
</dbReference>
<organism evidence="8 9">
    <name type="scientific">Candidatus Pullichristensenella excrementigallinarum</name>
    <dbReference type="NCBI Taxonomy" id="2840907"/>
    <lineage>
        <taxon>Bacteria</taxon>
        <taxon>Bacillati</taxon>
        <taxon>Bacillota</taxon>
        <taxon>Clostridia</taxon>
        <taxon>Candidatus Pullichristensenella</taxon>
    </lineage>
</organism>
<protein>
    <submittedName>
        <fullName evidence="8">Chromate transporter</fullName>
    </submittedName>
</protein>
<keyword evidence="5 7" id="KW-1133">Transmembrane helix</keyword>
<evidence type="ECO:0000256" key="6">
    <source>
        <dbReference type="ARBA" id="ARBA00023136"/>
    </source>
</evidence>
<comment type="subcellular location">
    <subcellularLocation>
        <location evidence="1">Cell membrane</location>
        <topology evidence="1">Multi-pass membrane protein</topology>
    </subcellularLocation>
</comment>
<feature type="transmembrane region" description="Helical" evidence="7">
    <location>
        <begin position="142"/>
        <end position="160"/>
    </location>
</feature>
<dbReference type="EMBL" id="DVMU01000056">
    <property type="protein sequence ID" value="HIU33388.1"/>
    <property type="molecule type" value="Genomic_DNA"/>
</dbReference>
<dbReference type="Proteomes" id="UP000824072">
    <property type="component" value="Unassembled WGS sequence"/>
</dbReference>
<evidence type="ECO:0000256" key="5">
    <source>
        <dbReference type="ARBA" id="ARBA00022989"/>
    </source>
</evidence>
<dbReference type="AlphaFoldDB" id="A0A9D1LAH5"/>
<dbReference type="GO" id="GO:0005886">
    <property type="term" value="C:plasma membrane"/>
    <property type="evidence" value="ECO:0007669"/>
    <property type="project" value="UniProtKB-SubCell"/>
</dbReference>
<feature type="transmembrane region" description="Helical" evidence="7">
    <location>
        <begin position="71"/>
        <end position="94"/>
    </location>
</feature>
<feature type="transmembrane region" description="Helical" evidence="7">
    <location>
        <begin position="167"/>
        <end position="184"/>
    </location>
</feature>
<keyword evidence="4 7" id="KW-0812">Transmembrane</keyword>
<name>A0A9D1LAH5_9FIRM</name>
<keyword evidence="6 7" id="KW-0472">Membrane</keyword>
<feature type="transmembrane region" description="Helical" evidence="7">
    <location>
        <begin position="7"/>
        <end position="28"/>
    </location>
</feature>
<evidence type="ECO:0000256" key="2">
    <source>
        <dbReference type="ARBA" id="ARBA00005262"/>
    </source>
</evidence>
<feature type="transmembrane region" description="Helical" evidence="7">
    <location>
        <begin position="106"/>
        <end position="130"/>
    </location>
</feature>
<evidence type="ECO:0000313" key="8">
    <source>
        <dbReference type="EMBL" id="HIU33388.1"/>
    </source>
</evidence>
<dbReference type="InterPro" id="IPR003370">
    <property type="entry name" value="Chromate_transpt"/>
</dbReference>
<keyword evidence="3" id="KW-1003">Cell membrane</keyword>
<sequence>MTLLTLCYEFFLTGLFAIGGGLATLPFLTQMSVKYPEWFTAEKLVNMIAISESTPGPIGVNMATYVGFEVFGIPGAVLATLSLVLPSLIVIVIIARAMEKYRQSPLVNTVFTGLRPVVTGLIAAAGYSVLEIVLGLGQGFQNFPWLNAGVLIAIFVLSQIKPLKKLHPILFILLGAALGIALGLE</sequence>
<proteinExistence type="inferred from homology"/>
<evidence type="ECO:0000256" key="7">
    <source>
        <dbReference type="SAM" id="Phobius"/>
    </source>
</evidence>
<evidence type="ECO:0000313" key="9">
    <source>
        <dbReference type="Proteomes" id="UP000824072"/>
    </source>
</evidence>
<comment type="caution">
    <text evidence="8">The sequence shown here is derived from an EMBL/GenBank/DDBJ whole genome shotgun (WGS) entry which is preliminary data.</text>
</comment>
<evidence type="ECO:0000256" key="3">
    <source>
        <dbReference type="ARBA" id="ARBA00022475"/>
    </source>
</evidence>
<dbReference type="Pfam" id="PF02417">
    <property type="entry name" value="Chromate_transp"/>
    <property type="match status" value="1"/>
</dbReference>
<reference evidence="8" key="2">
    <citation type="journal article" date="2021" name="PeerJ">
        <title>Extensive microbial diversity within the chicken gut microbiome revealed by metagenomics and culture.</title>
        <authorList>
            <person name="Gilroy R."/>
            <person name="Ravi A."/>
            <person name="Getino M."/>
            <person name="Pursley I."/>
            <person name="Horton D.L."/>
            <person name="Alikhan N.F."/>
            <person name="Baker D."/>
            <person name="Gharbi K."/>
            <person name="Hall N."/>
            <person name="Watson M."/>
            <person name="Adriaenssens E.M."/>
            <person name="Foster-Nyarko E."/>
            <person name="Jarju S."/>
            <person name="Secka A."/>
            <person name="Antonio M."/>
            <person name="Oren A."/>
            <person name="Chaudhuri R.R."/>
            <person name="La Ragione R."/>
            <person name="Hildebrand F."/>
            <person name="Pallen M.J."/>
        </authorList>
    </citation>
    <scope>NUCLEOTIDE SEQUENCE</scope>
    <source>
        <strain evidence="8">ChiHcec3-11533</strain>
    </source>
</reference>
<dbReference type="PANTHER" id="PTHR43663:SF1">
    <property type="entry name" value="CHROMATE TRANSPORTER"/>
    <property type="match status" value="1"/>
</dbReference>
<dbReference type="GO" id="GO:0015109">
    <property type="term" value="F:chromate transmembrane transporter activity"/>
    <property type="evidence" value="ECO:0007669"/>
    <property type="project" value="InterPro"/>
</dbReference>
<evidence type="ECO:0000256" key="1">
    <source>
        <dbReference type="ARBA" id="ARBA00004651"/>
    </source>
</evidence>
<evidence type="ECO:0000256" key="4">
    <source>
        <dbReference type="ARBA" id="ARBA00022692"/>
    </source>
</evidence>